<evidence type="ECO:0000256" key="1">
    <source>
        <dbReference type="SAM" id="Phobius"/>
    </source>
</evidence>
<feature type="transmembrane region" description="Helical" evidence="1">
    <location>
        <begin position="153"/>
        <end position="175"/>
    </location>
</feature>
<feature type="transmembrane region" description="Helical" evidence="1">
    <location>
        <begin position="39"/>
        <end position="60"/>
    </location>
</feature>
<reference evidence="3" key="1">
    <citation type="submission" date="2022-11" db="UniProtKB">
        <authorList>
            <consortium name="WormBaseParasite"/>
        </authorList>
    </citation>
    <scope>IDENTIFICATION</scope>
</reference>
<keyword evidence="2" id="KW-1185">Reference proteome</keyword>
<keyword evidence="1" id="KW-1133">Transmembrane helix</keyword>
<keyword evidence="1" id="KW-0472">Membrane</keyword>
<keyword evidence="1" id="KW-0812">Transmembrane</keyword>
<dbReference type="Proteomes" id="UP000887578">
    <property type="component" value="Unplaced"/>
</dbReference>
<accession>A0A914PZL6</accession>
<sequence>MHTLYAISFLIYILNSIVDWFHVYFILSGDTVSFPLIPWFSIMIVFIAVIGSMINLLLMVHDISKKTVKTTIQIYSFSFLQALCMENAFVQRLNVAPYRNGFAVICEAFVEWLQSFNNFRVTFLVMILRDLPWTLINYFIITSCRWPELAWHYTLFFSSFSIITSLCWRSVMLYYSYRRLIFGDKHPRKSSTPVKPLPGIFESLKIAVDIR</sequence>
<protein>
    <submittedName>
        <fullName evidence="3">7TM GPCR serpentine receptor class x (Srx) domain-containing protein</fullName>
    </submittedName>
</protein>
<dbReference type="WBParaSite" id="PDA_v2.g24306.t1">
    <property type="protein sequence ID" value="PDA_v2.g24306.t1"/>
    <property type="gene ID" value="PDA_v2.g24306"/>
</dbReference>
<organism evidence="2 3">
    <name type="scientific">Panagrolaimus davidi</name>
    <dbReference type="NCBI Taxonomy" id="227884"/>
    <lineage>
        <taxon>Eukaryota</taxon>
        <taxon>Metazoa</taxon>
        <taxon>Ecdysozoa</taxon>
        <taxon>Nematoda</taxon>
        <taxon>Chromadorea</taxon>
        <taxon>Rhabditida</taxon>
        <taxon>Tylenchina</taxon>
        <taxon>Panagrolaimomorpha</taxon>
        <taxon>Panagrolaimoidea</taxon>
        <taxon>Panagrolaimidae</taxon>
        <taxon>Panagrolaimus</taxon>
    </lineage>
</organism>
<dbReference type="AlphaFoldDB" id="A0A914PZL6"/>
<evidence type="ECO:0000313" key="3">
    <source>
        <dbReference type="WBParaSite" id="PDA_v2.g24306.t1"/>
    </source>
</evidence>
<evidence type="ECO:0000313" key="2">
    <source>
        <dbReference type="Proteomes" id="UP000887578"/>
    </source>
</evidence>
<name>A0A914PZL6_9BILA</name>
<feature type="transmembrane region" description="Helical" evidence="1">
    <location>
        <begin position="121"/>
        <end position="141"/>
    </location>
</feature>
<feature type="transmembrane region" description="Helical" evidence="1">
    <location>
        <begin position="7"/>
        <end position="27"/>
    </location>
</feature>
<proteinExistence type="predicted"/>